<dbReference type="PANTHER" id="PTHR11496">
    <property type="entry name" value="ALCOHOL DEHYDROGENASE"/>
    <property type="match status" value="1"/>
</dbReference>
<evidence type="ECO:0000313" key="7">
    <source>
        <dbReference type="Proteomes" id="UP001162740"/>
    </source>
</evidence>
<dbReference type="InterPro" id="IPR039697">
    <property type="entry name" value="Alcohol_dehydrogenase_Fe"/>
</dbReference>
<evidence type="ECO:0000256" key="3">
    <source>
        <dbReference type="ARBA" id="ARBA00023027"/>
    </source>
</evidence>
<dbReference type="Pfam" id="PF25137">
    <property type="entry name" value="ADH_Fe_C"/>
    <property type="match status" value="1"/>
</dbReference>
<dbReference type="RefSeq" id="WP_229582545.1">
    <property type="nucleotide sequence ID" value="NZ_CP083976.1"/>
</dbReference>
<evidence type="ECO:0000313" key="6">
    <source>
        <dbReference type="EMBL" id="UZF48519.1"/>
    </source>
</evidence>
<gene>
    <name evidence="6" type="ORF">KUM34_029575</name>
</gene>
<feature type="domain" description="Fe-containing alcohol dehydrogenase-like C-terminal" evidence="5">
    <location>
        <begin position="167"/>
        <end position="349"/>
    </location>
</feature>
<keyword evidence="6" id="KW-0614">Plasmid</keyword>
<evidence type="ECO:0000259" key="5">
    <source>
        <dbReference type="Pfam" id="PF25137"/>
    </source>
</evidence>
<evidence type="ECO:0000256" key="1">
    <source>
        <dbReference type="ARBA" id="ARBA00007358"/>
    </source>
</evidence>
<accession>A0AA47AAL0</accession>
<geneLocation type="plasmid" evidence="6 7">
    <name>pGD02.2.2</name>
</geneLocation>
<dbReference type="SUPFAM" id="SSF56796">
    <property type="entry name" value="Dehydroquinate synthase-like"/>
    <property type="match status" value="1"/>
</dbReference>
<dbReference type="GO" id="GO:0018506">
    <property type="term" value="F:maleylacetate reductase activity"/>
    <property type="evidence" value="ECO:0007669"/>
    <property type="project" value="InterPro"/>
</dbReference>
<evidence type="ECO:0000256" key="2">
    <source>
        <dbReference type="ARBA" id="ARBA00023002"/>
    </source>
</evidence>
<dbReference type="Pfam" id="PF00465">
    <property type="entry name" value="Fe-ADH"/>
    <property type="match status" value="1"/>
</dbReference>
<protein>
    <submittedName>
        <fullName evidence="6">Maleylacetate reductase</fullName>
    </submittedName>
</protein>
<dbReference type="Gene3D" id="1.20.1090.10">
    <property type="entry name" value="Dehydroquinate synthase-like - alpha domain"/>
    <property type="match status" value="1"/>
</dbReference>
<comment type="similarity">
    <text evidence="1">Belongs to the iron-containing alcohol dehydrogenase family.</text>
</comment>
<keyword evidence="3" id="KW-0520">NAD</keyword>
<dbReference type="AlphaFoldDB" id="A0AA47AAL0"/>
<dbReference type="InterPro" id="IPR034786">
    <property type="entry name" value="MAR"/>
</dbReference>
<dbReference type="CDD" id="cd08177">
    <property type="entry name" value="MAR"/>
    <property type="match status" value="1"/>
</dbReference>
<dbReference type="EMBL" id="CP083976">
    <property type="protein sequence ID" value="UZF48519.1"/>
    <property type="molecule type" value="Genomic_DNA"/>
</dbReference>
<dbReference type="Gene3D" id="3.40.50.1970">
    <property type="match status" value="1"/>
</dbReference>
<keyword evidence="2" id="KW-0560">Oxidoreductase</keyword>
<dbReference type="InterPro" id="IPR001670">
    <property type="entry name" value="ADH_Fe/GldA"/>
</dbReference>
<dbReference type="Proteomes" id="UP001162740">
    <property type="component" value="Plasmid pGD02.2.2"/>
</dbReference>
<dbReference type="InterPro" id="IPR056798">
    <property type="entry name" value="ADH_Fe_C"/>
</dbReference>
<feature type="domain" description="Alcohol dehydrogenase iron-type/glycerol dehydrogenase GldA" evidence="4">
    <location>
        <begin position="14"/>
        <end position="154"/>
    </location>
</feature>
<evidence type="ECO:0000259" key="4">
    <source>
        <dbReference type="Pfam" id="PF00465"/>
    </source>
</evidence>
<dbReference type="GO" id="GO:0004022">
    <property type="term" value="F:alcohol dehydrogenase (NAD+) activity"/>
    <property type="evidence" value="ECO:0007669"/>
    <property type="project" value="TreeGrafter"/>
</dbReference>
<dbReference type="PANTHER" id="PTHR11496:SF102">
    <property type="entry name" value="ALCOHOL DEHYDROGENASE 4"/>
    <property type="match status" value="1"/>
</dbReference>
<dbReference type="GO" id="GO:0046872">
    <property type="term" value="F:metal ion binding"/>
    <property type="evidence" value="ECO:0007669"/>
    <property type="project" value="InterPro"/>
</dbReference>
<proteinExistence type="inferred from homology"/>
<reference evidence="6 7" key="1">
    <citation type="journal article" date="2021" name="Front. Microbiol.">
        <title>Bacterial Transformation of Aromatic Monomers in Softwood Black Liquor.</title>
        <authorList>
            <person name="Navas L.E."/>
            <person name="Dexter G."/>
            <person name="Liu J."/>
            <person name="Levy-Booth D."/>
            <person name="Cho M."/>
            <person name="Jang S.K."/>
            <person name="Mansfield S.D."/>
            <person name="Renneckar S."/>
            <person name="Mohn W.W."/>
            <person name="Eltis L.D."/>
        </authorList>
    </citation>
    <scope>NUCLEOTIDE SEQUENCE [LARGE SCALE GENOMIC DNA]</scope>
    <source>
        <strain evidence="6 7">GD02</strain>
    </source>
</reference>
<organism evidence="6 7">
    <name type="scientific">Rhodococcus rhodochrous</name>
    <dbReference type="NCBI Taxonomy" id="1829"/>
    <lineage>
        <taxon>Bacteria</taxon>
        <taxon>Bacillati</taxon>
        <taxon>Actinomycetota</taxon>
        <taxon>Actinomycetes</taxon>
        <taxon>Mycobacteriales</taxon>
        <taxon>Nocardiaceae</taxon>
        <taxon>Rhodococcus</taxon>
    </lineage>
</organism>
<name>A0AA47AAL0_RHORH</name>
<sequence>MHEIPTFDHRTLGQRVMFGSGQATTHLRSAVHDLSATTPMVVAADTDHALADSVLGDLDVAVRFDDVRPHVPIDQAEQARHLARDSGADLLISIGGGSTTGLAKAVALTTGLPIVAVPTTYAGSEATNVWGVTEAARKTTGQDDRVLPHTVVYDAELTRTLPRELSVASICNALAHCIDSLWAPRANPISAALSVEAVRALAVALPEVADRPDAIAGREQAFYGAYLAAVAFASAGSGLHHKICHVLGGRFDLPHAQTHTIVLPHVLAFNAPCAPAAATRIAAALGVADPVEGLRTLLKSVVAPTALRDVGLSETDIDEAVELILPVVPDSNPHPVSRSELSRLLHNAWSGES</sequence>